<name>A0A3D9ZRB0_9ACTN</name>
<dbReference type="PANTHER" id="PTHR10314">
    <property type="entry name" value="CYSTATHIONINE BETA-SYNTHASE"/>
    <property type="match status" value="1"/>
</dbReference>
<reference evidence="4 5" key="1">
    <citation type="submission" date="2018-08" db="EMBL/GenBank/DDBJ databases">
        <title>Sequencing the genomes of 1000 actinobacteria strains.</title>
        <authorList>
            <person name="Klenk H.-P."/>
        </authorList>
    </citation>
    <scope>NUCLEOTIDE SEQUENCE [LARGE SCALE GENOMIC DNA]</scope>
    <source>
        <strain evidence="4 5">DSM 44099</strain>
    </source>
</reference>
<keyword evidence="2" id="KW-0663">Pyridoxal phosphate</keyword>
<organism evidence="4 5">
    <name type="scientific">Asanoa ferruginea</name>
    <dbReference type="NCBI Taxonomy" id="53367"/>
    <lineage>
        <taxon>Bacteria</taxon>
        <taxon>Bacillati</taxon>
        <taxon>Actinomycetota</taxon>
        <taxon>Actinomycetes</taxon>
        <taxon>Micromonosporales</taxon>
        <taxon>Micromonosporaceae</taxon>
        <taxon>Asanoa</taxon>
    </lineage>
</organism>
<dbReference type="InterPro" id="IPR036052">
    <property type="entry name" value="TrpB-like_PALP_sf"/>
</dbReference>
<sequence length="298" mass="31581">MSGLDGIGNTPLVALERGDSPGEVWVKLEAANPTGSYKDRMALAMIEAAERDGRLRPGQTVVEYTGGSTGSSLAFVCAVKGYPLRIVSSDAFAAEKIRTMRAFGANVELIHSPDGITPELIPAMIARAAEIAAETGAFWTDQFHNTDMTDGYRRMGEEIIEQIKTVDAFCGYVGTAGAFLGATRAMRAHQKDLRRVAVEPAESAVLSGHAAGTHHIEGGGIGYWPPQLKETDLDEVIAVSDSEAFETARQAARRHGIFIGPSTGANLAAAEKIAARGQKVVTVQVDSGLKYLSGSLYA</sequence>
<dbReference type="OrthoDB" id="9805733at2"/>
<dbReference type="Pfam" id="PF00291">
    <property type="entry name" value="PALP"/>
    <property type="match status" value="1"/>
</dbReference>
<feature type="domain" description="Tryptophan synthase beta chain-like PALP" evidence="3">
    <location>
        <begin position="5"/>
        <end position="277"/>
    </location>
</feature>
<dbReference type="Proteomes" id="UP000256913">
    <property type="component" value="Unassembled WGS sequence"/>
</dbReference>
<comment type="caution">
    <text evidence="4">The sequence shown here is derived from an EMBL/GenBank/DDBJ whole genome shotgun (WGS) entry which is preliminary data.</text>
</comment>
<dbReference type="GO" id="GO:1901605">
    <property type="term" value="P:alpha-amino acid metabolic process"/>
    <property type="evidence" value="ECO:0007669"/>
    <property type="project" value="UniProtKB-ARBA"/>
</dbReference>
<dbReference type="SUPFAM" id="SSF53686">
    <property type="entry name" value="Tryptophan synthase beta subunit-like PLP-dependent enzymes"/>
    <property type="match status" value="1"/>
</dbReference>
<dbReference type="InterPro" id="IPR001926">
    <property type="entry name" value="TrpB-like_PALP"/>
</dbReference>
<evidence type="ECO:0000313" key="4">
    <source>
        <dbReference type="EMBL" id="REF99741.1"/>
    </source>
</evidence>
<protein>
    <submittedName>
        <fullName evidence="4">Cysteine synthase A</fullName>
    </submittedName>
</protein>
<accession>A0A3D9ZRB0</accession>
<proteinExistence type="predicted"/>
<evidence type="ECO:0000259" key="3">
    <source>
        <dbReference type="Pfam" id="PF00291"/>
    </source>
</evidence>
<dbReference type="CDD" id="cd01561">
    <property type="entry name" value="CBS_like"/>
    <property type="match status" value="1"/>
</dbReference>
<dbReference type="EMBL" id="QUMQ01000001">
    <property type="protein sequence ID" value="REF99741.1"/>
    <property type="molecule type" value="Genomic_DNA"/>
</dbReference>
<evidence type="ECO:0000256" key="2">
    <source>
        <dbReference type="ARBA" id="ARBA00022898"/>
    </source>
</evidence>
<gene>
    <name evidence="4" type="ORF">DFJ67_5785</name>
</gene>
<dbReference type="RefSeq" id="WP_116070881.1">
    <property type="nucleotide sequence ID" value="NZ_BONB01000034.1"/>
</dbReference>
<evidence type="ECO:0000313" key="5">
    <source>
        <dbReference type="Proteomes" id="UP000256913"/>
    </source>
</evidence>
<keyword evidence="5" id="KW-1185">Reference proteome</keyword>
<comment type="cofactor">
    <cofactor evidence="1">
        <name>pyridoxal 5'-phosphate</name>
        <dbReference type="ChEBI" id="CHEBI:597326"/>
    </cofactor>
</comment>
<evidence type="ECO:0000256" key="1">
    <source>
        <dbReference type="ARBA" id="ARBA00001933"/>
    </source>
</evidence>
<dbReference type="AlphaFoldDB" id="A0A3D9ZRB0"/>
<dbReference type="InterPro" id="IPR050214">
    <property type="entry name" value="Cys_Synth/Cystath_Beta-Synth"/>
</dbReference>
<dbReference type="Gene3D" id="3.40.50.1100">
    <property type="match status" value="2"/>
</dbReference>